<dbReference type="PROSITE" id="PS51762">
    <property type="entry name" value="GH16_2"/>
    <property type="match status" value="1"/>
</dbReference>
<feature type="compositionally biased region" description="Polar residues" evidence="4">
    <location>
        <begin position="69"/>
        <end position="81"/>
    </location>
</feature>
<feature type="chain" id="PRO_5014859639" description="GH16 domain-containing protein" evidence="5">
    <location>
        <begin position="34"/>
        <end position="401"/>
    </location>
</feature>
<evidence type="ECO:0000256" key="4">
    <source>
        <dbReference type="SAM" id="MobiDB-lite"/>
    </source>
</evidence>
<dbReference type="PANTHER" id="PTHR10963">
    <property type="entry name" value="GLYCOSYL HYDROLASE-RELATED"/>
    <property type="match status" value="1"/>
</dbReference>
<comment type="caution">
    <text evidence="7">The sequence shown here is derived from an EMBL/GenBank/DDBJ whole genome shotgun (WGS) entry which is preliminary data.</text>
</comment>
<dbReference type="EMBL" id="PGCI01000069">
    <property type="protein sequence ID" value="PLW43322.1"/>
    <property type="molecule type" value="Genomic_DNA"/>
</dbReference>
<evidence type="ECO:0000256" key="5">
    <source>
        <dbReference type="SAM" id="SignalP"/>
    </source>
</evidence>
<proteinExistence type="inferred from homology"/>
<sequence length="401" mass="43900">MLLPILPLFPAPHFPTILQFLLLLGQTNNGCFGDPLSNTLLPHSHSGLQNHAQHSHHHHQHLHPRDETAQPNSPHLLQSSAKFYDPSGDHQLNIGNGSDYQLVFQSIGKTFFDEWDFFSDPDPTHGMVEYVGSESGWSNGLVILQPSSVDANFTSAIMKVDNYTYLDDNQPRRSIRLSSKKSFKYGLVVLDVIKIPFGCSAWPAFWTVGDNWPQGGEIDIIEGVNMGNTNQMTLHSVPGCKVKDQMSQSATGKVLHTDCDATGTGNVGCGIADPSTASLGKSFNENGGGVFVMEWKASGISVWRFARSEIPDQLFMGANPQPSSWTTPPVAHWDQEDCNSLSDGFSQHKIIFDITLCGDWAGAPDVFNANGICSGSCSSVIKDPSVFKDAYWEVASVKLYQ</sequence>
<dbReference type="FunFam" id="2.60.120.200:FF:000114">
    <property type="entry name" value="Probable endo-1,3(4)-beta-glucanase NFIA_089530"/>
    <property type="match status" value="1"/>
</dbReference>
<organism evidence="7 8">
    <name type="scientific">Puccinia coronata f. sp. avenae</name>
    <dbReference type="NCBI Taxonomy" id="200324"/>
    <lineage>
        <taxon>Eukaryota</taxon>
        <taxon>Fungi</taxon>
        <taxon>Dikarya</taxon>
        <taxon>Basidiomycota</taxon>
        <taxon>Pucciniomycotina</taxon>
        <taxon>Pucciniomycetes</taxon>
        <taxon>Pucciniales</taxon>
        <taxon>Pucciniaceae</taxon>
        <taxon>Puccinia</taxon>
    </lineage>
</organism>
<dbReference type="GO" id="GO:0004553">
    <property type="term" value="F:hydrolase activity, hydrolyzing O-glycosyl compounds"/>
    <property type="evidence" value="ECO:0007669"/>
    <property type="project" value="InterPro"/>
</dbReference>
<dbReference type="InterPro" id="IPR050546">
    <property type="entry name" value="Glycosyl_Hydrlase_16"/>
</dbReference>
<gene>
    <name evidence="7" type="ORF">PCASD_06128</name>
</gene>
<evidence type="ECO:0000256" key="3">
    <source>
        <dbReference type="ARBA" id="ARBA00023295"/>
    </source>
</evidence>
<dbReference type="Pfam" id="PF26113">
    <property type="entry name" value="GH16_XgeA"/>
    <property type="match status" value="1"/>
</dbReference>
<feature type="domain" description="GH16" evidence="6">
    <location>
        <begin position="98"/>
        <end position="369"/>
    </location>
</feature>
<feature type="signal peptide" evidence="5">
    <location>
        <begin position="1"/>
        <end position="33"/>
    </location>
</feature>
<feature type="compositionally biased region" description="Basic residues" evidence="4">
    <location>
        <begin position="53"/>
        <end position="62"/>
    </location>
</feature>
<evidence type="ECO:0000313" key="7">
    <source>
        <dbReference type="EMBL" id="PLW43322.1"/>
    </source>
</evidence>
<feature type="region of interest" description="Disordered" evidence="4">
    <location>
        <begin position="43"/>
        <end position="81"/>
    </location>
</feature>
<dbReference type="CDD" id="cd02181">
    <property type="entry name" value="GH16_fungal_Lam16A_glucanase"/>
    <property type="match status" value="1"/>
</dbReference>
<dbReference type="AlphaFoldDB" id="A0A2N5UZY9"/>
<keyword evidence="3" id="KW-0326">Glycosidase</keyword>
<dbReference type="Gene3D" id="2.60.120.200">
    <property type="match status" value="1"/>
</dbReference>
<keyword evidence="2" id="KW-0378">Hydrolase</keyword>
<protein>
    <recommendedName>
        <fullName evidence="6">GH16 domain-containing protein</fullName>
    </recommendedName>
</protein>
<keyword evidence="5" id="KW-0732">Signal</keyword>
<reference evidence="7 8" key="1">
    <citation type="submission" date="2017-11" db="EMBL/GenBank/DDBJ databases">
        <title>De novo assembly and phasing of dikaryotic genomes from two isolates of Puccinia coronata f. sp. avenae, the causal agent of oat crown rust.</title>
        <authorList>
            <person name="Miller M.E."/>
            <person name="Zhang Y."/>
            <person name="Omidvar V."/>
            <person name="Sperschneider J."/>
            <person name="Schwessinger B."/>
            <person name="Raley C."/>
            <person name="Palmer J.M."/>
            <person name="Garnica D."/>
            <person name="Upadhyaya N."/>
            <person name="Rathjen J."/>
            <person name="Taylor J.M."/>
            <person name="Park R.F."/>
            <person name="Dodds P.N."/>
            <person name="Hirsch C.D."/>
            <person name="Kianian S.F."/>
            <person name="Figueroa M."/>
        </authorList>
    </citation>
    <scope>NUCLEOTIDE SEQUENCE [LARGE SCALE GENOMIC DNA]</scope>
    <source>
        <strain evidence="7">12SD80</strain>
    </source>
</reference>
<evidence type="ECO:0000256" key="1">
    <source>
        <dbReference type="ARBA" id="ARBA00006865"/>
    </source>
</evidence>
<dbReference type="InterPro" id="IPR000757">
    <property type="entry name" value="Beta-glucanase-like"/>
</dbReference>
<comment type="similarity">
    <text evidence="1">Belongs to the glycosyl hydrolase 16 family.</text>
</comment>
<accession>A0A2N5UZY9</accession>
<evidence type="ECO:0000313" key="8">
    <source>
        <dbReference type="Proteomes" id="UP000235392"/>
    </source>
</evidence>
<dbReference type="SUPFAM" id="SSF49899">
    <property type="entry name" value="Concanavalin A-like lectins/glucanases"/>
    <property type="match status" value="1"/>
</dbReference>
<dbReference type="PANTHER" id="PTHR10963:SF24">
    <property type="entry name" value="GLYCOSIDASE C21B10.07-RELATED"/>
    <property type="match status" value="1"/>
</dbReference>
<name>A0A2N5UZY9_9BASI</name>
<evidence type="ECO:0000259" key="6">
    <source>
        <dbReference type="PROSITE" id="PS51762"/>
    </source>
</evidence>
<dbReference type="InterPro" id="IPR013320">
    <property type="entry name" value="ConA-like_dom_sf"/>
</dbReference>
<evidence type="ECO:0000256" key="2">
    <source>
        <dbReference type="ARBA" id="ARBA00022801"/>
    </source>
</evidence>
<dbReference type="GO" id="GO:0009251">
    <property type="term" value="P:glucan catabolic process"/>
    <property type="evidence" value="ECO:0007669"/>
    <property type="project" value="TreeGrafter"/>
</dbReference>
<dbReference type="Proteomes" id="UP000235392">
    <property type="component" value="Unassembled WGS sequence"/>
</dbReference>